<dbReference type="SUPFAM" id="SSF51445">
    <property type="entry name" value="(Trans)glycosidases"/>
    <property type="match status" value="1"/>
</dbReference>
<evidence type="ECO:0000256" key="2">
    <source>
        <dbReference type="ARBA" id="ARBA00022801"/>
    </source>
</evidence>
<dbReference type="Proteomes" id="UP000327044">
    <property type="component" value="Unassembled WGS sequence"/>
</dbReference>
<dbReference type="InterPro" id="IPR049167">
    <property type="entry name" value="GH39_C"/>
</dbReference>
<keyword evidence="3" id="KW-0326">Glycosidase</keyword>
<dbReference type="InterPro" id="IPR000514">
    <property type="entry name" value="Glyco_hydro_39"/>
</dbReference>
<dbReference type="GO" id="GO:0003940">
    <property type="term" value="F:L-iduronidase activity"/>
    <property type="evidence" value="ECO:0007669"/>
    <property type="project" value="TreeGrafter"/>
</dbReference>
<comment type="similarity">
    <text evidence="1">Belongs to the glycosyl hydrolase 39 family.</text>
</comment>
<dbReference type="FunCoup" id="A0A5N4AQA2">
    <property type="interactions" value="102"/>
</dbReference>
<proteinExistence type="inferred from homology"/>
<comment type="caution">
    <text evidence="7">The sequence shown here is derived from an EMBL/GenBank/DDBJ whole genome shotgun (WGS) entry which is preliminary data.</text>
</comment>
<evidence type="ECO:0000313" key="7">
    <source>
        <dbReference type="EMBL" id="KAB0799443.1"/>
    </source>
</evidence>
<organism evidence="7 8">
    <name type="scientific">Photinus pyralis</name>
    <name type="common">Common eastern firefly</name>
    <name type="synonym">Lampyris pyralis</name>
    <dbReference type="NCBI Taxonomy" id="7054"/>
    <lineage>
        <taxon>Eukaryota</taxon>
        <taxon>Metazoa</taxon>
        <taxon>Ecdysozoa</taxon>
        <taxon>Arthropoda</taxon>
        <taxon>Hexapoda</taxon>
        <taxon>Insecta</taxon>
        <taxon>Pterygota</taxon>
        <taxon>Neoptera</taxon>
        <taxon>Endopterygota</taxon>
        <taxon>Coleoptera</taxon>
        <taxon>Polyphaga</taxon>
        <taxon>Elateriformia</taxon>
        <taxon>Elateroidea</taxon>
        <taxon>Lampyridae</taxon>
        <taxon>Lampyrinae</taxon>
        <taxon>Photinus</taxon>
    </lineage>
</organism>
<evidence type="ECO:0008006" key="9">
    <source>
        <dbReference type="Google" id="ProtNLM"/>
    </source>
</evidence>
<evidence type="ECO:0000313" key="8">
    <source>
        <dbReference type="Proteomes" id="UP000327044"/>
    </source>
</evidence>
<dbReference type="Pfam" id="PF01229">
    <property type="entry name" value="Glyco_hydro_39"/>
    <property type="match status" value="1"/>
</dbReference>
<dbReference type="InParanoid" id="A0A5N4AQA2"/>
<evidence type="ECO:0000256" key="3">
    <source>
        <dbReference type="ARBA" id="ARBA00023295"/>
    </source>
</evidence>
<dbReference type="PANTHER" id="PTHR12631">
    <property type="entry name" value="ALPHA-L-IDURONIDASE"/>
    <property type="match status" value="1"/>
</dbReference>
<dbReference type="GO" id="GO:0005975">
    <property type="term" value="P:carbohydrate metabolic process"/>
    <property type="evidence" value="ECO:0007669"/>
    <property type="project" value="InterPro"/>
</dbReference>
<feature type="domain" description="Glycosyl hydrolases family 39 N-terminal catalytic" evidence="5">
    <location>
        <begin position="13"/>
        <end position="376"/>
    </location>
</feature>
<keyword evidence="2" id="KW-0378">Hydrolase</keyword>
<accession>A0A5N4AQA2</accession>
<keyword evidence="8" id="KW-1185">Reference proteome</keyword>
<dbReference type="EMBL" id="VVIM01000005">
    <property type="protein sequence ID" value="KAB0799443.1"/>
    <property type="molecule type" value="Genomic_DNA"/>
</dbReference>
<reference evidence="7 8" key="1">
    <citation type="journal article" date="2018" name="Elife">
        <title>Firefly genomes illuminate parallel origins of bioluminescence in beetles.</title>
        <authorList>
            <person name="Fallon T.R."/>
            <person name="Lower S.E."/>
            <person name="Chang C.H."/>
            <person name="Bessho-Uehara M."/>
            <person name="Martin G.J."/>
            <person name="Bewick A.J."/>
            <person name="Behringer M."/>
            <person name="Debat H.J."/>
            <person name="Wong I."/>
            <person name="Day J.C."/>
            <person name="Suvorov A."/>
            <person name="Silva C.J."/>
            <person name="Stanger-Hall K.F."/>
            <person name="Hall D.W."/>
            <person name="Schmitz R.J."/>
            <person name="Nelson D.R."/>
            <person name="Lewis S.M."/>
            <person name="Shigenobu S."/>
            <person name="Bybee S.M."/>
            <person name="Larracuente A.M."/>
            <person name="Oba Y."/>
            <person name="Weng J.K."/>
        </authorList>
    </citation>
    <scope>NUCLEOTIDE SEQUENCE [LARGE SCALE GENOMIC DNA]</scope>
    <source>
        <strain evidence="7">1611_PpyrPB1</strain>
        <tissue evidence="7">Whole body</tissue>
    </source>
</reference>
<dbReference type="InterPro" id="IPR049166">
    <property type="entry name" value="GH39_cat"/>
</dbReference>
<evidence type="ECO:0000259" key="6">
    <source>
        <dbReference type="Pfam" id="PF21200"/>
    </source>
</evidence>
<dbReference type="Gene3D" id="3.20.20.80">
    <property type="entry name" value="Glycosidases"/>
    <property type="match status" value="1"/>
</dbReference>
<evidence type="ECO:0000256" key="4">
    <source>
        <dbReference type="PIRSR" id="PIRSR600514-1"/>
    </source>
</evidence>
<dbReference type="InterPro" id="IPR017853">
    <property type="entry name" value="GH"/>
</dbReference>
<feature type="active site" description="Proton donor" evidence="4">
    <location>
        <position position="51"/>
    </location>
</feature>
<evidence type="ECO:0000259" key="5">
    <source>
        <dbReference type="Pfam" id="PF01229"/>
    </source>
</evidence>
<dbReference type="InterPro" id="IPR013783">
    <property type="entry name" value="Ig-like_fold"/>
</dbReference>
<protein>
    <recommendedName>
        <fullName evidence="9">Alpha-L-iduronidase</fullName>
    </recommendedName>
</protein>
<dbReference type="AlphaFoldDB" id="A0A5N4AQA2"/>
<dbReference type="PROSITE" id="PS01027">
    <property type="entry name" value="GLYCOSYL_HYDROL_F39"/>
    <property type="match status" value="1"/>
</dbReference>
<dbReference type="Pfam" id="PF21200">
    <property type="entry name" value="Glyco_hydro_39_C"/>
    <property type="match status" value="1"/>
</dbReference>
<dbReference type="Gene3D" id="2.60.40.10">
    <property type="entry name" value="Immunoglobulins"/>
    <property type="match status" value="1"/>
</dbReference>
<dbReference type="InterPro" id="IPR049165">
    <property type="entry name" value="GH39_as"/>
</dbReference>
<gene>
    <name evidence="7" type="ORF">PPYR_07323</name>
</gene>
<name>A0A5N4AQA2_PHOPY</name>
<dbReference type="PANTHER" id="PTHR12631:SF8">
    <property type="entry name" value="ALPHA-L-IDURONIDASE"/>
    <property type="match status" value="1"/>
</dbReference>
<evidence type="ECO:0000256" key="1">
    <source>
        <dbReference type="ARBA" id="ARBA00008875"/>
    </source>
</evidence>
<dbReference type="Gene3D" id="2.60.40.1500">
    <property type="entry name" value="Glycosyl hydrolase domain, family 39"/>
    <property type="match status" value="1"/>
</dbReference>
<feature type="domain" description="Alpha-L-iduronidase C-terminal" evidence="6">
    <location>
        <begin position="408"/>
        <end position="505"/>
    </location>
</feature>
<sequence length="507" mass="59147">MGLPQTDDENSYYDPYTYDFWYNITFAIANRYIDRYGARYVKKWRFESWNEPDLRNYNILNFTLSQYLSYIEACEVALRAAFRAGGAQGKLKFGGPAGLFKSIGKHPLCWGSLEMCNLKGRSCPFQYISFHKKGNGSANAVSHDSIQLLNILYSKFPNLKGIPVSNDEADVLSNWSRSLDWRGDVRYAAMIAKIVIDFYKELVVKMEIPVQLLSFDNGFLNYNPYFFTQRTLLARFQMNNTNPTHIQFIRKPAYSVMGLLSLLGDEYLKENVTPPDPFVQFLATRSIRNKNESHLISLLITYVNDEREDKNVKEIRVNFNNLPNNECKYVIYVLDNKITNPFLSWRKHGSPVFPAMKLRNLMRHCEEPYRLEGPRSILNLTLQMNLALPSVALINICSRTSQPLGRVTRLVAHNITRNEVLLVWKDSKIRSKCILTYEVEFRPQVESCNRTKFRRINHRDTIFLSYHHAVEGNNSVEEWTQGWYRVRAVDYWNVPGRYSKVIRYSVK</sequence>
<dbReference type="SUPFAM" id="SSF51011">
    <property type="entry name" value="Glycosyl hydrolase domain"/>
    <property type="match status" value="1"/>
</dbReference>
<dbReference type="PRINTS" id="PR00745">
    <property type="entry name" value="GLHYDRLASE39"/>
</dbReference>
<dbReference type="InterPro" id="IPR051923">
    <property type="entry name" value="Glycosyl_Hydrolase_39"/>
</dbReference>